<protein>
    <submittedName>
        <fullName evidence="2">Uncharacterized protein</fullName>
    </submittedName>
</protein>
<organism evidence="2 3">
    <name type="scientific">Rhizodiscina lignyota</name>
    <dbReference type="NCBI Taxonomy" id="1504668"/>
    <lineage>
        <taxon>Eukaryota</taxon>
        <taxon>Fungi</taxon>
        <taxon>Dikarya</taxon>
        <taxon>Ascomycota</taxon>
        <taxon>Pezizomycotina</taxon>
        <taxon>Dothideomycetes</taxon>
        <taxon>Pleosporomycetidae</taxon>
        <taxon>Aulographales</taxon>
        <taxon>Rhizodiscinaceae</taxon>
        <taxon>Rhizodiscina</taxon>
    </lineage>
</organism>
<dbReference type="EMBL" id="ML978128">
    <property type="protein sequence ID" value="KAF2097205.1"/>
    <property type="molecule type" value="Genomic_DNA"/>
</dbReference>
<feature type="region of interest" description="Disordered" evidence="1">
    <location>
        <begin position="244"/>
        <end position="440"/>
    </location>
</feature>
<feature type="compositionally biased region" description="Basic and acidic residues" evidence="1">
    <location>
        <begin position="328"/>
        <end position="337"/>
    </location>
</feature>
<feature type="compositionally biased region" description="Polar residues" evidence="1">
    <location>
        <begin position="98"/>
        <end position="115"/>
    </location>
</feature>
<proteinExistence type="predicted"/>
<feature type="compositionally biased region" description="Basic and acidic residues" evidence="1">
    <location>
        <begin position="391"/>
        <end position="410"/>
    </location>
</feature>
<sequence length="739" mass="82501">MASRAGEMPGHSTGAWGRRTAMTQTQMGRERGTHGEIARKPMGELVRKVVIRIPLEEKEDVWGASERDGLHDGFQSDTFSTTARQKLSVAGSAKHSDPQPSSSDNQTRVLSTTATRAEPPSHEIGLEQSEKQALEEASLGLTLDRARHINWSPEEPAIPKKRLSTPLIDLEPERKSSSSTAQSFNEGLRKGSPLAPPSTKSPPHLPSAETSADLPGSMDELILKMSKHIAQQVREELFKEFQTLIPPGASLPPETPVPQAMSSPTANSAQTKKPTVSSSPRGTDSVQKQRQRSQVRASGSNPDQAREVESNGRADVRSKYLPRHRPAHKPDLQKEKVEEDADDLRDRADEGTDQSSKLSIADELFPKRQLVHEPEEASSTTTSTSLVDELFPDRVKKEEESSQQEREIPRLKLGSSDQRGSDSRSHRKAAVDQRRRIPQDFASLGEDPTVLLLRNASNSLVEDDFKRLIPKGKHIPEWQGIGGFVKVIPGRDPHTMERQNFYYIIFKSDRAASAYLANVSKHHRIARENTQSSMLSHIPPPPGYQVKGDDLDAFKQAYGLMSTTQKLQLSFMKKPYSPWLQRLVVEGGYSKIAQWPHKHKVLLFIEGAGQQTSDIERFISLEGKRRGLPFAVVDAQDAIVKVTAKESRKGRDNEDFIETGDIEDERSDSDVEDSKDNSDALLAPSEEKLSQDVRWIVSFESDAEAKRFARSVHGRRFPIYPEGSLVYERPGKMWVEVLW</sequence>
<feature type="compositionally biased region" description="Polar residues" evidence="1">
    <location>
        <begin position="75"/>
        <end position="85"/>
    </location>
</feature>
<keyword evidence="3" id="KW-1185">Reference proteome</keyword>
<evidence type="ECO:0000256" key="1">
    <source>
        <dbReference type="SAM" id="MobiDB-lite"/>
    </source>
</evidence>
<feature type="compositionally biased region" description="Basic and acidic residues" evidence="1">
    <location>
        <begin position="364"/>
        <end position="375"/>
    </location>
</feature>
<evidence type="ECO:0000313" key="2">
    <source>
        <dbReference type="EMBL" id="KAF2097205.1"/>
    </source>
</evidence>
<gene>
    <name evidence="2" type="ORF">NA57DRAFT_77459</name>
</gene>
<feature type="compositionally biased region" description="Pro residues" evidence="1">
    <location>
        <begin position="194"/>
        <end position="205"/>
    </location>
</feature>
<reference evidence="2" key="1">
    <citation type="journal article" date="2020" name="Stud. Mycol.">
        <title>101 Dothideomycetes genomes: a test case for predicting lifestyles and emergence of pathogens.</title>
        <authorList>
            <person name="Haridas S."/>
            <person name="Albert R."/>
            <person name="Binder M."/>
            <person name="Bloem J."/>
            <person name="Labutti K."/>
            <person name="Salamov A."/>
            <person name="Andreopoulos B."/>
            <person name="Baker S."/>
            <person name="Barry K."/>
            <person name="Bills G."/>
            <person name="Bluhm B."/>
            <person name="Cannon C."/>
            <person name="Castanera R."/>
            <person name="Culley D."/>
            <person name="Daum C."/>
            <person name="Ezra D."/>
            <person name="Gonzalez J."/>
            <person name="Henrissat B."/>
            <person name="Kuo A."/>
            <person name="Liang C."/>
            <person name="Lipzen A."/>
            <person name="Lutzoni F."/>
            <person name="Magnuson J."/>
            <person name="Mondo S."/>
            <person name="Nolan M."/>
            <person name="Ohm R."/>
            <person name="Pangilinan J."/>
            <person name="Park H.-J."/>
            <person name="Ramirez L."/>
            <person name="Alfaro M."/>
            <person name="Sun H."/>
            <person name="Tritt A."/>
            <person name="Yoshinaga Y."/>
            <person name="Zwiers L.-H."/>
            <person name="Turgeon B."/>
            <person name="Goodwin S."/>
            <person name="Spatafora J."/>
            <person name="Crous P."/>
            <person name="Grigoriev I."/>
        </authorList>
    </citation>
    <scope>NUCLEOTIDE SEQUENCE</scope>
    <source>
        <strain evidence="2">CBS 133067</strain>
    </source>
</reference>
<dbReference type="Proteomes" id="UP000799772">
    <property type="component" value="Unassembled WGS sequence"/>
</dbReference>
<dbReference type="OrthoDB" id="5332316at2759"/>
<dbReference type="AlphaFoldDB" id="A0A9P4I8Y3"/>
<feature type="region of interest" description="Disordered" evidence="1">
    <location>
        <begin position="1"/>
        <end position="42"/>
    </location>
</feature>
<feature type="region of interest" description="Disordered" evidence="1">
    <location>
        <begin position="149"/>
        <end position="216"/>
    </location>
</feature>
<feature type="compositionally biased region" description="Basic and acidic residues" evidence="1">
    <location>
        <begin position="668"/>
        <end position="678"/>
    </location>
</feature>
<feature type="compositionally biased region" description="Basic and acidic residues" evidence="1">
    <location>
        <begin position="304"/>
        <end position="318"/>
    </location>
</feature>
<feature type="compositionally biased region" description="Basic and acidic residues" evidence="1">
    <location>
        <begin position="419"/>
        <end position="438"/>
    </location>
</feature>
<accession>A0A9P4I8Y3</accession>
<evidence type="ECO:0000313" key="3">
    <source>
        <dbReference type="Proteomes" id="UP000799772"/>
    </source>
</evidence>
<feature type="compositionally biased region" description="Basic and acidic residues" evidence="1">
    <location>
        <begin position="28"/>
        <end position="42"/>
    </location>
</feature>
<feature type="compositionally biased region" description="Polar residues" evidence="1">
    <location>
        <begin position="260"/>
        <end position="284"/>
    </location>
</feature>
<feature type="compositionally biased region" description="Basic and acidic residues" evidence="1">
    <location>
        <begin position="119"/>
        <end position="134"/>
    </location>
</feature>
<name>A0A9P4I8Y3_9PEZI</name>
<feature type="compositionally biased region" description="Acidic residues" evidence="1">
    <location>
        <begin position="655"/>
        <end position="667"/>
    </location>
</feature>
<feature type="region of interest" description="Disordered" evidence="1">
    <location>
        <begin position="650"/>
        <end position="683"/>
    </location>
</feature>
<feature type="compositionally biased region" description="Low complexity" evidence="1">
    <location>
        <begin position="285"/>
        <end position="296"/>
    </location>
</feature>
<feature type="region of interest" description="Disordered" evidence="1">
    <location>
        <begin position="57"/>
        <end position="137"/>
    </location>
</feature>
<comment type="caution">
    <text evidence="2">The sequence shown here is derived from an EMBL/GenBank/DDBJ whole genome shotgun (WGS) entry which is preliminary data.</text>
</comment>